<evidence type="ECO:0000313" key="1">
    <source>
        <dbReference type="EMBL" id="GFY06180.1"/>
    </source>
</evidence>
<dbReference type="Proteomes" id="UP000887159">
    <property type="component" value="Unassembled WGS sequence"/>
</dbReference>
<dbReference type="AlphaFoldDB" id="A0A8X6S7P8"/>
<name>A0A8X6S7P8_TRICX</name>
<proteinExistence type="predicted"/>
<comment type="caution">
    <text evidence="1">The sequence shown here is derived from an EMBL/GenBank/DDBJ whole genome shotgun (WGS) entry which is preliminary data.</text>
</comment>
<gene>
    <name evidence="1" type="ORF">TNCV_3108591</name>
</gene>
<sequence>MGYVNELQTNQVFKENVVSLQIPKAIESRSDETREVTLEGLIYLEGTTLQPVSCSIRFTQDQDETGMAVKTGCCVNPHQRFCQRSYLVNL</sequence>
<organism evidence="1 2">
    <name type="scientific">Trichonephila clavipes</name>
    <name type="common">Golden silk orbweaver</name>
    <name type="synonym">Nephila clavipes</name>
    <dbReference type="NCBI Taxonomy" id="2585209"/>
    <lineage>
        <taxon>Eukaryota</taxon>
        <taxon>Metazoa</taxon>
        <taxon>Ecdysozoa</taxon>
        <taxon>Arthropoda</taxon>
        <taxon>Chelicerata</taxon>
        <taxon>Arachnida</taxon>
        <taxon>Araneae</taxon>
        <taxon>Araneomorphae</taxon>
        <taxon>Entelegynae</taxon>
        <taxon>Araneoidea</taxon>
        <taxon>Nephilidae</taxon>
        <taxon>Trichonephila</taxon>
    </lineage>
</organism>
<accession>A0A8X6S7P8</accession>
<keyword evidence="2" id="KW-1185">Reference proteome</keyword>
<protein>
    <submittedName>
        <fullName evidence="1">Uncharacterized protein</fullName>
    </submittedName>
</protein>
<evidence type="ECO:0000313" key="2">
    <source>
        <dbReference type="Proteomes" id="UP000887159"/>
    </source>
</evidence>
<dbReference type="EMBL" id="BMAU01021257">
    <property type="protein sequence ID" value="GFY06180.1"/>
    <property type="molecule type" value="Genomic_DNA"/>
</dbReference>
<reference evidence="1" key="1">
    <citation type="submission" date="2020-08" db="EMBL/GenBank/DDBJ databases">
        <title>Multicomponent nature underlies the extraordinary mechanical properties of spider dragline silk.</title>
        <authorList>
            <person name="Kono N."/>
            <person name="Nakamura H."/>
            <person name="Mori M."/>
            <person name="Yoshida Y."/>
            <person name="Ohtoshi R."/>
            <person name="Malay A.D."/>
            <person name="Moran D.A.P."/>
            <person name="Tomita M."/>
            <person name="Numata K."/>
            <person name="Arakawa K."/>
        </authorList>
    </citation>
    <scope>NUCLEOTIDE SEQUENCE</scope>
</reference>